<feature type="transmembrane region" description="Helical" evidence="17">
    <location>
        <begin position="185"/>
        <end position="204"/>
    </location>
</feature>
<dbReference type="InterPro" id="IPR023214">
    <property type="entry name" value="HAD_sf"/>
</dbReference>
<dbReference type="FunFam" id="3.40.50.1000:FF:000018">
    <property type="entry name" value="Calcium-transporting ATPase"/>
    <property type="match status" value="1"/>
</dbReference>
<dbReference type="PANTHER" id="PTHR24093">
    <property type="entry name" value="CATION TRANSPORTING ATPASE"/>
    <property type="match status" value="1"/>
</dbReference>
<feature type="transmembrane region" description="Helical" evidence="17">
    <location>
        <begin position="298"/>
        <end position="316"/>
    </location>
</feature>
<evidence type="ECO:0000256" key="9">
    <source>
        <dbReference type="ARBA" id="ARBA00022840"/>
    </source>
</evidence>
<dbReference type="Gene3D" id="2.70.150.10">
    <property type="entry name" value="Calcium-transporting ATPase, cytoplasmic transduction domain A"/>
    <property type="match status" value="1"/>
</dbReference>
<dbReference type="NCBIfam" id="TIGR01494">
    <property type="entry name" value="ATPase_P-type"/>
    <property type="match status" value="2"/>
</dbReference>
<evidence type="ECO:0000256" key="13">
    <source>
        <dbReference type="ARBA" id="ARBA00022989"/>
    </source>
</evidence>
<dbReference type="PRINTS" id="PR00120">
    <property type="entry name" value="HATPASE"/>
</dbReference>
<evidence type="ECO:0000313" key="20">
    <source>
        <dbReference type="EMBL" id="WMV47817.1"/>
    </source>
</evidence>
<keyword evidence="9 17" id="KW-0067">ATP-binding</keyword>
<comment type="subcellular location">
    <subcellularLocation>
        <location evidence="1 17">Membrane</location>
        <topology evidence="1 17">Multi-pass membrane protein</topology>
    </subcellularLocation>
</comment>
<feature type="domain" description="Cation-transporting P-type ATPase C-terminal" evidence="19">
    <location>
        <begin position="181"/>
        <end position="350"/>
    </location>
</feature>
<dbReference type="NCBIfam" id="TIGR01517">
    <property type="entry name" value="ATPase-IIB_Ca"/>
    <property type="match status" value="1"/>
</dbReference>
<comment type="function">
    <text evidence="17">Catalyzes the hydrolysis of ATP coupled with the transport of calcium.</text>
</comment>
<feature type="transmembrane region" description="Helical" evidence="17">
    <location>
        <begin position="1244"/>
        <end position="1264"/>
    </location>
</feature>
<dbReference type="Pfam" id="PF13246">
    <property type="entry name" value="Cation_ATPase"/>
    <property type="match status" value="1"/>
</dbReference>
<gene>
    <name evidence="20" type="ORF">MTR67_041202</name>
</gene>
<evidence type="ECO:0000256" key="11">
    <source>
        <dbReference type="ARBA" id="ARBA00022860"/>
    </source>
</evidence>
<dbReference type="Pfam" id="PF00702">
    <property type="entry name" value="Hydrolase"/>
    <property type="match status" value="1"/>
</dbReference>
<comment type="catalytic activity">
    <reaction evidence="16 17">
        <text>Ca(2+)(in) + ATP + H2O = Ca(2+)(out) + ADP + phosphate + H(+)</text>
        <dbReference type="Rhea" id="RHEA:18105"/>
        <dbReference type="ChEBI" id="CHEBI:15377"/>
        <dbReference type="ChEBI" id="CHEBI:15378"/>
        <dbReference type="ChEBI" id="CHEBI:29108"/>
        <dbReference type="ChEBI" id="CHEBI:30616"/>
        <dbReference type="ChEBI" id="CHEBI:43474"/>
        <dbReference type="ChEBI" id="CHEBI:456216"/>
        <dbReference type="EC" id="7.2.2.10"/>
    </reaction>
</comment>
<protein>
    <recommendedName>
        <fullName evidence="17">Calcium-transporting ATPase</fullName>
        <ecNumber evidence="17">7.2.2.10</ecNumber>
    </recommendedName>
</protein>
<dbReference type="InterPro" id="IPR023298">
    <property type="entry name" value="ATPase_P-typ_TM_dom_sf"/>
</dbReference>
<dbReference type="GO" id="GO:0005388">
    <property type="term" value="F:P-type calcium transporter activity"/>
    <property type="evidence" value="ECO:0007669"/>
    <property type="project" value="UniProtKB-EC"/>
</dbReference>
<evidence type="ECO:0000256" key="3">
    <source>
        <dbReference type="ARBA" id="ARBA00022448"/>
    </source>
</evidence>
<keyword evidence="4 17" id="KW-0109">Calcium transport</keyword>
<feature type="transmembrane region" description="Helical" evidence="17">
    <location>
        <begin position="1213"/>
        <end position="1232"/>
    </location>
</feature>
<evidence type="ECO:0000256" key="4">
    <source>
        <dbReference type="ARBA" id="ARBA00022568"/>
    </source>
</evidence>
<evidence type="ECO:0000256" key="8">
    <source>
        <dbReference type="ARBA" id="ARBA00022837"/>
    </source>
</evidence>
<dbReference type="SUPFAM" id="SSF81653">
    <property type="entry name" value="Calcium ATPase, transduction domain A"/>
    <property type="match status" value="1"/>
</dbReference>
<reference evidence="20" key="1">
    <citation type="submission" date="2023-08" db="EMBL/GenBank/DDBJ databases">
        <title>A de novo genome assembly of Solanum verrucosum Schlechtendal, a Mexican diploid species geographically isolated from the other diploid A-genome species in potato relatives.</title>
        <authorList>
            <person name="Hosaka K."/>
        </authorList>
    </citation>
    <scope>NUCLEOTIDE SEQUENCE</scope>
    <source>
        <tissue evidence="20">Young leaves</tissue>
    </source>
</reference>
<keyword evidence="12" id="KW-1278">Translocase</keyword>
<keyword evidence="5 17" id="KW-0812">Transmembrane</keyword>
<feature type="domain" description="P-type ATPase A" evidence="18">
    <location>
        <begin position="509"/>
        <end position="604"/>
    </location>
</feature>
<evidence type="ECO:0000313" key="21">
    <source>
        <dbReference type="Proteomes" id="UP001234989"/>
    </source>
</evidence>
<proteinExistence type="inferred from homology"/>
<dbReference type="FunFam" id="1.20.1110.10:FF:000039">
    <property type="entry name" value="Calcium-transporting ATPase"/>
    <property type="match status" value="1"/>
</dbReference>
<dbReference type="InterPro" id="IPR008250">
    <property type="entry name" value="ATPase_P-typ_transduc_dom_A_sf"/>
</dbReference>
<name>A0AAF0UKJ8_SOLVR</name>
<dbReference type="GO" id="GO:0005524">
    <property type="term" value="F:ATP binding"/>
    <property type="evidence" value="ECO:0007669"/>
    <property type="project" value="UniProtKB-KW"/>
</dbReference>
<evidence type="ECO:0000259" key="19">
    <source>
        <dbReference type="Pfam" id="PF00689"/>
    </source>
</evidence>
<dbReference type="InterPro" id="IPR006408">
    <property type="entry name" value="P-type_ATPase_IIB"/>
</dbReference>
<evidence type="ECO:0000259" key="18">
    <source>
        <dbReference type="Pfam" id="PF00122"/>
    </source>
</evidence>
<feature type="transmembrane region" description="Helical" evidence="17">
    <location>
        <begin position="328"/>
        <end position="348"/>
    </location>
</feature>
<feature type="transmembrane region" description="Helical" evidence="17">
    <location>
        <begin position="1276"/>
        <end position="1298"/>
    </location>
</feature>
<evidence type="ECO:0000256" key="12">
    <source>
        <dbReference type="ARBA" id="ARBA00022967"/>
    </source>
</evidence>
<dbReference type="InterPro" id="IPR006068">
    <property type="entry name" value="ATPase_P-typ_cation-transptr_C"/>
</dbReference>
<keyword evidence="14 17" id="KW-0406">Ion transport</keyword>
<dbReference type="Gene3D" id="3.40.50.1000">
    <property type="entry name" value="HAD superfamily/HAD-like"/>
    <property type="match status" value="2"/>
</dbReference>
<feature type="domain" description="Cation-transporting P-type ATPase C-terminal" evidence="19">
    <location>
        <begin position="1130"/>
        <end position="1297"/>
    </location>
</feature>
<keyword evidence="11" id="KW-0112">Calmodulin-binding</keyword>
<dbReference type="GO" id="GO:0005516">
    <property type="term" value="F:calmodulin binding"/>
    <property type="evidence" value="ECO:0007669"/>
    <property type="project" value="UniProtKB-KW"/>
</dbReference>
<evidence type="ECO:0000256" key="7">
    <source>
        <dbReference type="ARBA" id="ARBA00022741"/>
    </source>
</evidence>
<dbReference type="Gene3D" id="3.40.1110.10">
    <property type="entry name" value="Calcium-transporting ATPase, cytoplasmic domain N"/>
    <property type="match status" value="1"/>
</dbReference>
<dbReference type="SUPFAM" id="SSF56784">
    <property type="entry name" value="HAD-like"/>
    <property type="match status" value="2"/>
</dbReference>
<dbReference type="GO" id="GO:0005886">
    <property type="term" value="C:plasma membrane"/>
    <property type="evidence" value="ECO:0007669"/>
    <property type="project" value="TreeGrafter"/>
</dbReference>
<evidence type="ECO:0000256" key="14">
    <source>
        <dbReference type="ARBA" id="ARBA00023065"/>
    </source>
</evidence>
<dbReference type="Pfam" id="PF00689">
    <property type="entry name" value="Cation_ATPase_C"/>
    <property type="match status" value="2"/>
</dbReference>
<dbReference type="GO" id="GO:0046872">
    <property type="term" value="F:metal ion binding"/>
    <property type="evidence" value="ECO:0007669"/>
    <property type="project" value="UniProtKB-KW"/>
</dbReference>
<dbReference type="InterPro" id="IPR059000">
    <property type="entry name" value="ATPase_P-type_domA"/>
</dbReference>
<evidence type="ECO:0000256" key="16">
    <source>
        <dbReference type="ARBA" id="ARBA00048694"/>
    </source>
</evidence>
<sequence length="1325" mass="148215">MKKAVEDCQNAGVKIKMITGDNVFTAKAIATECGILHPNQEVDEGAVIEGEEFRNLTDEERMERIEKMRVMARSSPFDKLLMVQCLRKKGHVVVVTGDGTNDAPALKEADIGLSMGIQGTEVAKESSDIVILDANFASVVTILKWGRCFYINIQKIIQFQLTANVAALMINFVAAVLSGEEPLTSVQLLWVNLIMDTLGALALATEKPTEELMKKKPVGRTAPLITNIMWRNLMAQALYQIAVLLTLQFRGESIFGVSKRVNNTLIFNMFVLCQVFNEFNARNMEEKNVFKGIYKNKLFMAIIGITLVLQVVMVEFLKKFANTERLNWGQWGICIGFAAASWPIGWLVKCINVPERPIFSYLRPSSLDSRVHNRHLASAVNTYIWKRWRWAYKILYTARALLSTARKIITKNKTDILSNFSRSRSYTAVDIEPECFSNNSKQMLAKLVRVREAKLFDGVESVLFHLKADADKGILGDVKDIASRRKHFGVNTFKKPSINLLPIETVPILVIRDGKDTRIALSEAVVGDVIRLKAGDQVPADGIYIGCQSLHIDESTLTKKNDLVEVNNSTNVFLLSGSKVLRGNGRMLVTAVGMDTALAEIISSAYVNHDHKSLLQKKLHKLTSCIAKVGLAVSFLVFLVLLVRYFTGNMRNVGRKLFIGGKTSIQDVWKAFLGILATPVAIASGAIPEGLTLACALTIAYSTKKMIDDQALVRSLSACEAMASATVICTNKEGVLTEKSLQVRQFWLHKENFGSCAFSFVPEILDLLREAMALNTTKIPPRSSFQHIEDQIQNAILGWGIKSMKMDVQQLKERCTLVHAESFNSEYQGRVLIRRNADSRVHIHHKGTPEAILAMCSRYYEETRDVKDINNDTRAVLQERITKMKMDGLHCVGFAYRSVTEEHQIDHEGHFHPKLKEDDSILLAFVGLKVPCREQARKAVMDCQDAGVNIKIITKDDIHTARASAIDCGIIDPDNTSTGEVIEGTTFQEYTKDERLEKVDYIRVIARASTLDKLLMVRCLQKKGHVVAVTGDRVEDAEALREANVGLSLGNHGTDAARNSSDIVIMDDNFASIARVLSWGRTTYNNVQIFTQYQLTATIASLVIDFVTAISASEPVTINIVTVISAGNVPYVMLQVLWVKLMVGTLAVVALTIDGPGTKLMQQPPTIQNEPFITNIIWKNILGQALYLISVLLTIQFTGESKYQLSDKEKDTMIFNILVLCQLSNIFHLRNYEGNLLRELKTKRLFWGIVGMIVVIQFAMIELLKKFACTERLNWQQWQVCIGIAALSWPVSLLIKCIPVPKTHLFSRWNGQNFSYSRFRSSVRL</sequence>
<feature type="transmembrane region" description="Helical" evidence="17">
    <location>
        <begin position="1172"/>
        <end position="1193"/>
    </location>
</feature>
<comment type="similarity">
    <text evidence="2 17">Belongs to the cation transport ATPase (P-type) (TC 3.A.3) family. Type IIB subfamily.</text>
</comment>
<dbReference type="EMBL" id="CP133620">
    <property type="protein sequence ID" value="WMV47817.1"/>
    <property type="molecule type" value="Genomic_DNA"/>
</dbReference>
<keyword evidence="10" id="KW-0460">Magnesium</keyword>
<accession>A0AAF0UKJ8</accession>
<feature type="transmembrane region" description="Helical" evidence="17">
    <location>
        <begin position="161"/>
        <end position="179"/>
    </location>
</feature>
<dbReference type="Proteomes" id="UP001234989">
    <property type="component" value="Chromosome 9"/>
</dbReference>
<feature type="transmembrane region" description="Helical" evidence="17">
    <location>
        <begin position="626"/>
        <end position="647"/>
    </location>
</feature>
<dbReference type="GO" id="GO:0016887">
    <property type="term" value="F:ATP hydrolysis activity"/>
    <property type="evidence" value="ECO:0007669"/>
    <property type="project" value="InterPro"/>
</dbReference>
<feature type="transmembrane region" description="Helical" evidence="17">
    <location>
        <begin position="1131"/>
        <end position="1151"/>
    </location>
</feature>
<keyword evidence="7 17" id="KW-0547">Nucleotide-binding</keyword>
<evidence type="ECO:0000256" key="6">
    <source>
        <dbReference type="ARBA" id="ARBA00022723"/>
    </source>
</evidence>
<evidence type="ECO:0000256" key="17">
    <source>
        <dbReference type="RuleBase" id="RU361146"/>
    </source>
</evidence>
<keyword evidence="21" id="KW-1185">Reference proteome</keyword>
<dbReference type="EC" id="7.2.2.10" evidence="17"/>
<evidence type="ECO:0000256" key="1">
    <source>
        <dbReference type="ARBA" id="ARBA00004141"/>
    </source>
</evidence>
<keyword evidence="6" id="KW-0479">Metal-binding</keyword>
<dbReference type="InterPro" id="IPR036412">
    <property type="entry name" value="HAD-like_sf"/>
</dbReference>
<dbReference type="SUPFAM" id="SSF81665">
    <property type="entry name" value="Calcium ATPase, transmembrane domain M"/>
    <property type="match status" value="2"/>
</dbReference>
<evidence type="ECO:0000256" key="15">
    <source>
        <dbReference type="ARBA" id="ARBA00023136"/>
    </source>
</evidence>
<dbReference type="PANTHER" id="PTHR24093:SF518">
    <property type="entry name" value="CALCIUM-TRANSPORTING ATPASE"/>
    <property type="match status" value="1"/>
</dbReference>
<evidence type="ECO:0000256" key="2">
    <source>
        <dbReference type="ARBA" id="ARBA00006124"/>
    </source>
</evidence>
<keyword evidence="8 17" id="KW-0106">Calcium</keyword>
<keyword evidence="13 17" id="KW-1133">Transmembrane helix</keyword>
<organism evidence="20 21">
    <name type="scientific">Solanum verrucosum</name>
    <dbReference type="NCBI Taxonomy" id="315347"/>
    <lineage>
        <taxon>Eukaryota</taxon>
        <taxon>Viridiplantae</taxon>
        <taxon>Streptophyta</taxon>
        <taxon>Embryophyta</taxon>
        <taxon>Tracheophyta</taxon>
        <taxon>Spermatophyta</taxon>
        <taxon>Magnoliopsida</taxon>
        <taxon>eudicotyledons</taxon>
        <taxon>Gunneridae</taxon>
        <taxon>Pentapetalae</taxon>
        <taxon>asterids</taxon>
        <taxon>lamiids</taxon>
        <taxon>Solanales</taxon>
        <taxon>Solanaceae</taxon>
        <taxon>Solanoideae</taxon>
        <taxon>Solaneae</taxon>
        <taxon>Solanum</taxon>
    </lineage>
</organism>
<evidence type="ECO:0000256" key="10">
    <source>
        <dbReference type="ARBA" id="ARBA00022842"/>
    </source>
</evidence>
<evidence type="ECO:0000256" key="5">
    <source>
        <dbReference type="ARBA" id="ARBA00022692"/>
    </source>
</evidence>
<dbReference type="Pfam" id="PF00122">
    <property type="entry name" value="E1-E2_ATPase"/>
    <property type="match status" value="1"/>
</dbReference>
<dbReference type="SUPFAM" id="SSF81660">
    <property type="entry name" value="Metal cation-transporting ATPase, ATP-binding domain N"/>
    <property type="match status" value="1"/>
</dbReference>
<dbReference type="InterPro" id="IPR023299">
    <property type="entry name" value="ATPase_P-typ_cyto_dom_N"/>
</dbReference>
<dbReference type="InterPro" id="IPR001757">
    <property type="entry name" value="P_typ_ATPase"/>
</dbReference>
<dbReference type="Gene3D" id="1.20.1110.10">
    <property type="entry name" value="Calcium-transporting ATPase, transmembrane domain"/>
    <property type="match status" value="2"/>
</dbReference>
<dbReference type="PRINTS" id="PR00119">
    <property type="entry name" value="CATATPASE"/>
</dbReference>
<keyword evidence="3 17" id="KW-0813">Transport</keyword>
<keyword evidence="15 17" id="KW-0472">Membrane</keyword>